<dbReference type="OrthoDB" id="5418922at2759"/>
<keyword evidence="3" id="KW-1185">Reference proteome</keyword>
<accession>A0A9W9CDV0</accession>
<sequence>MSPQRISPQMEAALLECFLSATRLLPLELRSSFILIGGAATVFHNRKRFTQDVDVAASPEAIVHLHSAISSGTTQFKVNADPSQTIEFDSRQDILVHLELLQIGGGFVDSIAAYEPFHDGFIASRADLLKLRGVTVADRGSDTDWADFMFLLEATALSGSILPRMDRCTVEALKEVTGKLSKVDALVLIGLLQEEEEFI</sequence>
<dbReference type="RefSeq" id="XP_056073822.1">
    <property type="nucleotide sequence ID" value="XM_056213514.1"/>
</dbReference>
<dbReference type="Pfam" id="PF19502">
    <property type="entry name" value="DUF6036"/>
    <property type="match status" value="1"/>
</dbReference>
<evidence type="ECO:0000313" key="2">
    <source>
        <dbReference type="EMBL" id="KAJ4356696.1"/>
    </source>
</evidence>
<reference evidence="2" key="1">
    <citation type="submission" date="2022-10" db="EMBL/GenBank/DDBJ databases">
        <title>Tapping the CABI collections for fungal endophytes: first genome assemblies for Collariella, Neodidymelliopsis, Ascochyta clinopodiicola, Didymella pomorum, Didymosphaeria variabile, Neocosmospora piperis and Neocucurbitaria cava.</title>
        <authorList>
            <person name="Hill R."/>
        </authorList>
    </citation>
    <scope>NUCLEOTIDE SEQUENCE</scope>
    <source>
        <strain evidence="2">IMI 356815</strain>
    </source>
</reference>
<organism evidence="2 3">
    <name type="scientific">Didymosphaeria variabile</name>
    <dbReference type="NCBI Taxonomy" id="1932322"/>
    <lineage>
        <taxon>Eukaryota</taxon>
        <taxon>Fungi</taxon>
        <taxon>Dikarya</taxon>
        <taxon>Ascomycota</taxon>
        <taxon>Pezizomycotina</taxon>
        <taxon>Dothideomycetes</taxon>
        <taxon>Pleosporomycetidae</taxon>
        <taxon>Pleosporales</taxon>
        <taxon>Massarineae</taxon>
        <taxon>Didymosphaeriaceae</taxon>
        <taxon>Didymosphaeria</taxon>
    </lineage>
</organism>
<dbReference type="Proteomes" id="UP001140513">
    <property type="component" value="Unassembled WGS sequence"/>
</dbReference>
<feature type="domain" description="DUF6036" evidence="1">
    <location>
        <begin position="13"/>
        <end position="79"/>
    </location>
</feature>
<comment type="caution">
    <text evidence="2">The sequence shown here is derived from an EMBL/GenBank/DDBJ whole genome shotgun (WGS) entry which is preliminary data.</text>
</comment>
<dbReference type="GeneID" id="80908262"/>
<evidence type="ECO:0000313" key="3">
    <source>
        <dbReference type="Proteomes" id="UP001140513"/>
    </source>
</evidence>
<dbReference type="InterPro" id="IPR045792">
    <property type="entry name" value="DUF6036"/>
</dbReference>
<gene>
    <name evidence="2" type="ORF">N0V89_004732</name>
</gene>
<dbReference type="AlphaFoldDB" id="A0A9W9CDV0"/>
<protein>
    <recommendedName>
        <fullName evidence="1">DUF6036 domain-containing protein</fullName>
    </recommendedName>
</protein>
<proteinExistence type="predicted"/>
<evidence type="ECO:0000259" key="1">
    <source>
        <dbReference type="Pfam" id="PF19502"/>
    </source>
</evidence>
<name>A0A9W9CDV0_9PLEO</name>
<dbReference type="EMBL" id="JAPEUX010000003">
    <property type="protein sequence ID" value="KAJ4356696.1"/>
    <property type="molecule type" value="Genomic_DNA"/>
</dbReference>
<dbReference type="Gene3D" id="3.30.460.40">
    <property type="match status" value="1"/>
</dbReference>